<proteinExistence type="predicted"/>
<accession>A0A3E2HFY3</accession>
<protein>
    <submittedName>
        <fullName evidence="1">Uncharacterized protein</fullName>
    </submittedName>
</protein>
<feature type="non-terminal residue" evidence="1">
    <location>
        <position position="1"/>
    </location>
</feature>
<dbReference type="EMBL" id="NCSJ02000056">
    <property type="protein sequence ID" value="RFU32338.1"/>
    <property type="molecule type" value="Genomic_DNA"/>
</dbReference>
<evidence type="ECO:0000313" key="2">
    <source>
        <dbReference type="Proteomes" id="UP000258309"/>
    </source>
</evidence>
<comment type="caution">
    <text evidence="1">The sequence shown here is derived from an EMBL/GenBank/DDBJ whole genome shotgun (WGS) entry which is preliminary data.</text>
</comment>
<name>A0A3E2HFY3_SCYLI</name>
<gene>
    <name evidence="1" type="ORF">B7463_g3974</name>
</gene>
<feature type="non-terminal residue" evidence="1">
    <location>
        <position position="112"/>
    </location>
</feature>
<evidence type="ECO:0000313" key="1">
    <source>
        <dbReference type="EMBL" id="RFU32338.1"/>
    </source>
</evidence>
<organism evidence="1 2">
    <name type="scientific">Scytalidium lignicola</name>
    <name type="common">Hyphomycete</name>
    <dbReference type="NCBI Taxonomy" id="5539"/>
    <lineage>
        <taxon>Eukaryota</taxon>
        <taxon>Fungi</taxon>
        <taxon>Dikarya</taxon>
        <taxon>Ascomycota</taxon>
        <taxon>Pezizomycotina</taxon>
        <taxon>Leotiomycetes</taxon>
        <taxon>Leotiomycetes incertae sedis</taxon>
        <taxon>Scytalidium</taxon>
    </lineage>
</organism>
<sequence>MDVDGEHAEPGALLIKLAHAAVGHKRAVWVGGNQDRTVGLSDLGYYAGDVGDIDLSVIGGQEHLGGCVGAEGRVDEALELDGVFFRCKTEVEAASGHSGEDKKAARYCCILF</sequence>
<dbReference type="Proteomes" id="UP000258309">
    <property type="component" value="Unassembled WGS sequence"/>
</dbReference>
<keyword evidence="2" id="KW-1185">Reference proteome</keyword>
<dbReference type="AlphaFoldDB" id="A0A3E2HFY3"/>
<reference evidence="1 2" key="1">
    <citation type="submission" date="2018-05" db="EMBL/GenBank/DDBJ databases">
        <title>Draft genome sequence of Scytalidium lignicola DSM 105466, a ubiquitous saprotrophic fungus.</title>
        <authorList>
            <person name="Buettner E."/>
            <person name="Gebauer A.M."/>
            <person name="Hofrichter M."/>
            <person name="Liers C."/>
            <person name="Kellner H."/>
        </authorList>
    </citation>
    <scope>NUCLEOTIDE SEQUENCE [LARGE SCALE GENOMIC DNA]</scope>
    <source>
        <strain evidence="1 2">DSM 105466</strain>
    </source>
</reference>